<keyword evidence="12" id="KW-1185">Reference proteome</keyword>
<feature type="region of interest" description="Disordered" evidence="10">
    <location>
        <begin position="215"/>
        <end position="313"/>
    </location>
</feature>
<evidence type="ECO:0000256" key="2">
    <source>
        <dbReference type="ARBA" id="ARBA00009259"/>
    </source>
</evidence>
<dbReference type="Pfam" id="PF08633">
    <property type="entry name" value="Rox3"/>
    <property type="match status" value="1"/>
</dbReference>
<dbReference type="GO" id="GO:0016592">
    <property type="term" value="C:mediator complex"/>
    <property type="evidence" value="ECO:0007669"/>
    <property type="project" value="InterPro"/>
</dbReference>
<protein>
    <recommendedName>
        <fullName evidence="3 9">Mediator of RNA polymerase II transcription subunit 19</fullName>
    </recommendedName>
    <alternativeName>
        <fullName evidence="8 9">Mediator complex subunit 19</fullName>
    </alternativeName>
</protein>
<keyword evidence="6 9" id="KW-0804">Transcription</keyword>
<accession>A0AAN9UNK8</accession>
<evidence type="ECO:0000256" key="7">
    <source>
        <dbReference type="ARBA" id="ARBA00023242"/>
    </source>
</evidence>
<feature type="compositionally biased region" description="Polar residues" evidence="10">
    <location>
        <begin position="304"/>
        <end position="313"/>
    </location>
</feature>
<gene>
    <name evidence="9" type="primary">MED19</name>
    <name evidence="11" type="ORF">SLS62_007841</name>
</gene>
<keyword evidence="5 9" id="KW-0010">Activator</keyword>
<dbReference type="AlphaFoldDB" id="A0AAN9UNK8"/>
<sequence length="313" mass="34633">MNSSMTSVTTALPTPAHSVNGHSGSDGLHDTSMMEDFPNKRKRSFDDFGDQEQKKVQLEDPRKLGIENLHLDVGEKYLLCRTPLSKSSPYLSEDLYEKFGLTDIAAEVARTKANGEKNALRKTYKGHIKSLGVNGHFDVDKKEPDDPEGFMAMCMVPVDDWHVHQVQGKSVEMGFSDRVKADLLKATTMAKGPIPKELWNNSVLGDLAPTMVSKKASQDQGLRATAPSTPAASTIGLPAKLNKLHVPQAERMRRNNKKRSYQDSSFEGYGDGFPDDGETGYSTGEGDDRSAKLKRRKQVHTDHPSSTLHFTDR</sequence>
<evidence type="ECO:0000256" key="9">
    <source>
        <dbReference type="RuleBase" id="RU364151"/>
    </source>
</evidence>
<keyword evidence="4 9" id="KW-0805">Transcription regulation</keyword>
<feature type="region of interest" description="Disordered" evidence="10">
    <location>
        <begin position="1"/>
        <end position="56"/>
    </location>
</feature>
<proteinExistence type="inferred from homology"/>
<dbReference type="InterPro" id="IPR013942">
    <property type="entry name" value="Mediator_Med19_fun"/>
</dbReference>
<evidence type="ECO:0000256" key="6">
    <source>
        <dbReference type="ARBA" id="ARBA00023163"/>
    </source>
</evidence>
<comment type="function">
    <text evidence="9">Component of the Mediator complex, a coactivator involved in the regulated transcription of nearly all RNA polymerase II-dependent genes. Mediator functions as a bridge to convey information from gene-specific regulatory proteins to the basal RNA polymerase II transcription machinery. Mediator is recruited to promoters by direct interactions with regulatory proteins and serves as a scaffold for the assembly of a functional preinitiation complex with RNA polymerase II and the general transcription factors.</text>
</comment>
<dbReference type="EMBL" id="JAKJXP020000068">
    <property type="protein sequence ID" value="KAK7750211.1"/>
    <property type="molecule type" value="Genomic_DNA"/>
</dbReference>
<evidence type="ECO:0000256" key="8">
    <source>
        <dbReference type="ARBA" id="ARBA00032018"/>
    </source>
</evidence>
<reference evidence="11 12" key="1">
    <citation type="submission" date="2024-02" db="EMBL/GenBank/DDBJ databases">
        <title>De novo assembly and annotation of 12 fungi associated with fruit tree decline syndrome in Ontario, Canada.</title>
        <authorList>
            <person name="Sulman M."/>
            <person name="Ellouze W."/>
            <person name="Ilyukhin E."/>
        </authorList>
    </citation>
    <scope>NUCLEOTIDE SEQUENCE [LARGE SCALE GENOMIC DNA]</scope>
    <source>
        <strain evidence="11 12">M11/M66-122</strain>
    </source>
</reference>
<comment type="caution">
    <text evidence="11">The sequence shown here is derived from an EMBL/GenBank/DDBJ whole genome shotgun (WGS) entry which is preliminary data.</text>
</comment>
<dbReference type="Proteomes" id="UP001320420">
    <property type="component" value="Unassembled WGS sequence"/>
</dbReference>
<comment type="subunit">
    <text evidence="9">Component of the Mediator complex.</text>
</comment>
<evidence type="ECO:0000313" key="11">
    <source>
        <dbReference type="EMBL" id="KAK7750211.1"/>
    </source>
</evidence>
<evidence type="ECO:0000256" key="10">
    <source>
        <dbReference type="SAM" id="MobiDB-lite"/>
    </source>
</evidence>
<dbReference type="GO" id="GO:0003712">
    <property type="term" value="F:transcription coregulator activity"/>
    <property type="evidence" value="ECO:0007669"/>
    <property type="project" value="InterPro"/>
</dbReference>
<keyword evidence="7 9" id="KW-0539">Nucleus</keyword>
<evidence type="ECO:0000256" key="4">
    <source>
        <dbReference type="ARBA" id="ARBA00023015"/>
    </source>
</evidence>
<organism evidence="11 12">
    <name type="scientific">Diatrype stigma</name>
    <dbReference type="NCBI Taxonomy" id="117547"/>
    <lineage>
        <taxon>Eukaryota</taxon>
        <taxon>Fungi</taxon>
        <taxon>Dikarya</taxon>
        <taxon>Ascomycota</taxon>
        <taxon>Pezizomycotina</taxon>
        <taxon>Sordariomycetes</taxon>
        <taxon>Xylariomycetidae</taxon>
        <taxon>Xylariales</taxon>
        <taxon>Diatrypaceae</taxon>
        <taxon>Diatrype</taxon>
    </lineage>
</organism>
<dbReference type="GO" id="GO:0006357">
    <property type="term" value="P:regulation of transcription by RNA polymerase II"/>
    <property type="evidence" value="ECO:0007669"/>
    <property type="project" value="InterPro"/>
</dbReference>
<feature type="compositionally biased region" description="Low complexity" evidence="10">
    <location>
        <begin position="224"/>
        <end position="234"/>
    </location>
</feature>
<evidence type="ECO:0000256" key="1">
    <source>
        <dbReference type="ARBA" id="ARBA00004123"/>
    </source>
</evidence>
<evidence type="ECO:0000313" key="12">
    <source>
        <dbReference type="Proteomes" id="UP001320420"/>
    </source>
</evidence>
<feature type="compositionally biased region" description="Polar residues" evidence="10">
    <location>
        <begin position="1"/>
        <end position="12"/>
    </location>
</feature>
<comment type="subcellular location">
    <subcellularLocation>
        <location evidence="1 9">Nucleus</location>
    </subcellularLocation>
</comment>
<evidence type="ECO:0000256" key="3">
    <source>
        <dbReference type="ARBA" id="ARBA00019615"/>
    </source>
</evidence>
<evidence type="ECO:0000256" key="5">
    <source>
        <dbReference type="ARBA" id="ARBA00023159"/>
    </source>
</evidence>
<name>A0AAN9UNK8_9PEZI</name>
<comment type="similarity">
    <text evidence="2 9">Belongs to the Mediator complex subunit 19 family.</text>
</comment>